<feature type="domain" description="Phosphoribosyltransferase" evidence="2">
    <location>
        <begin position="124"/>
        <end position="230"/>
    </location>
</feature>
<comment type="similarity">
    <text evidence="1">Belongs to the ComF/GntX family.</text>
</comment>
<evidence type="ECO:0000259" key="2">
    <source>
        <dbReference type="Pfam" id="PF00156"/>
    </source>
</evidence>
<evidence type="ECO:0000256" key="1">
    <source>
        <dbReference type="ARBA" id="ARBA00008007"/>
    </source>
</evidence>
<reference evidence="3" key="2">
    <citation type="journal article" date="2021" name="PeerJ">
        <title>Extensive microbial diversity within the chicken gut microbiome revealed by metagenomics and culture.</title>
        <authorList>
            <person name="Gilroy R."/>
            <person name="Ravi A."/>
            <person name="Getino M."/>
            <person name="Pursley I."/>
            <person name="Horton D.L."/>
            <person name="Alikhan N.F."/>
            <person name="Baker D."/>
            <person name="Gharbi K."/>
            <person name="Hall N."/>
            <person name="Watson M."/>
            <person name="Adriaenssens E.M."/>
            <person name="Foster-Nyarko E."/>
            <person name="Jarju S."/>
            <person name="Secka A."/>
            <person name="Antonio M."/>
            <person name="Oren A."/>
            <person name="Chaudhuri R.R."/>
            <person name="La Ragione R."/>
            <person name="Hildebrand F."/>
            <person name="Pallen M.J."/>
        </authorList>
    </citation>
    <scope>NUCLEOTIDE SEQUENCE</scope>
    <source>
        <strain evidence="3">CHK181-108</strain>
    </source>
</reference>
<dbReference type="Gene3D" id="3.40.50.2020">
    <property type="match status" value="1"/>
</dbReference>
<dbReference type="InterPro" id="IPR000836">
    <property type="entry name" value="PRTase_dom"/>
</dbReference>
<dbReference type="InterPro" id="IPR051910">
    <property type="entry name" value="ComF/GntX_DNA_util-trans"/>
</dbReference>
<dbReference type="PANTHER" id="PTHR47505:SF1">
    <property type="entry name" value="DNA UTILIZATION PROTEIN YHGH"/>
    <property type="match status" value="1"/>
</dbReference>
<dbReference type="AlphaFoldDB" id="A0A9D1H447"/>
<gene>
    <name evidence="3" type="ORF">IAA60_04535</name>
</gene>
<dbReference type="Proteomes" id="UP000824165">
    <property type="component" value="Unassembled WGS sequence"/>
</dbReference>
<accession>A0A9D1H447</accession>
<reference evidence="3" key="1">
    <citation type="submission" date="2020-10" db="EMBL/GenBank/DDBJ databases">
        <authorList>
            <person name="Gilroy R."/>
        </authorList>
    </citation>
    <scope>NUCLEOTIDE SEQUENCE</scope>
    <source>
        <strain evidence="3">CHK181-108</strain>
    </source>
</reference>
<dbReference type="SUPFAM" id="SSF53271">
    <property type="entry name" value="PRTase-like"/>
    <property type="match status" value="1"/>
</dbReference>
<organism evidence="3 4">
    <name type="scientific">Candidatus Ornithomonoglobus intestinigallinarum</name>
    <dbReference type="NCBI Taxonomy" id="2840894"/>
    <lineage>
        <taxon>Bacteria</taxon>
        <taxon>Bacillati</taxon>
        <taxon>Bacillota</taxon>
        <taxon>Clostridia</taxon>
        <taxon>Candidatus Ornithomonoglobus</taxon>
    </lineage>
</organism>
<comment type="caution">
    <text evidence="3">The sequence shown here is derived from an EMBL/GenBank/DDBJ whole genome shotgun (WGS) entry which is preliminary data.</text>
</comment>
<proteinExistence type="inferred from homology"/>
<evidence type="ECO:0000313" key="4">
    <source>
        <dbReference type="Proteomes" id="UP000824165"/>
    </source>
</evidence>
<evidence type="ECO:0000313" key="3">
    <source>
        <dbReference type="EMBL" id="HIT85159.1"/>
    </source>
</evidence>
<dbReference type="PANTHER" id="PTHR47505">
    <property type="entry name" value="DNA UTILIZATION PROTEIN YHGH"/>
    <property type="match status" value="1"/>
</dbReference>
<name>A0A9D1H447_9FIRM</name>
<dbReference type="Pfam" id="PF00156">
    <property type="entry name" value="Pribosyltran"/>
    <property type="match status" value="1"/>
</dbReference>
<dbReference type="EMBL" id="DVLU01000040">
    <property type="protein sequence ID" value="HIT85159.1"/>
    <property type="molecule type" value="Genomic_DNA"/>
</dbReference>
<dbReference type="CDD" id="cd06223">
    <property type="entry name" value="PRTases_typeI"/>
    <property type="match status" value="1"/>
</dbReference>
<dbReference type="InterPro" id="IPR029057">
    <property type="entry name" value="PRTase-like"/>
</dbReference>
<sequence length="246" mass="27522">MRIFDLLFASHAVCIGCGRKKRRGDFFITDGAAGLCSECSENLKRTRRGQSFEALSPVSYLLSPFEYSGAIVTVLRNFKFRSDFKNGDILARLIEDFAAAYPHLKEFDAIIPVPLSRERMNDRGFNQAEIIARAISRAVSVPVDTCTLVRTRNTRRQSDLTALERRTNIINAFEAVNDLTDKKIIIADDVYTTGITMRTCAAALKRAGAADVIGFSAAVRIPGEKERRDFEHLRSLSLARIRQQGK</sequence>
<protein>
    <submittedName>
        <fullName evidence="3">ComF family protein</fullName>
    </submittedName>
</protein>